<dbReference type="PANTHER" id="PTHR11225:SF4">
    <property type="entry name" value="NUCLEAR PORE COMPLEX PROTEIN NUP93"/>
    <property type="match status" value="1"/>
</dbReference>
<protein>
    <submittedName>
        <fullName evidence="11">BY PROTMAP: gi|342321228|gb|EGU13163.1| Nucleoporin-interacting protein NIC96 [Rhodotorula glutinis ATCC 204091]</fullName>
    </submittedName>
</protein>
<keyword evidence="3" id="KW-0343">GTPase activation</keyword>
<feature type="region of interest" description="Disordered" evidence="9">
    <location>
        <begin position="997"/>
        <end position="1038"/>
    </location>
</feature>
<evidence type="ECO:0000256" key="8">
    <source>
        <dbReference type="PROSITE-ProRule" id="PRU00288"/>
    </source>
</evidence>
<evidence type="ECO:0000256" key="3">
    <source>
        <dbReference type="ARBA" id="ARBA00022468"/>
    </source>
</evidence>
<sequence length="1753" mass="190733">MLRTLNDTTLAASPPTPPLRLHDENTTNTMSKTAADRYQRQLLLLLKEPGNDECADCKARNPRWASWDQGVFLCVQCASMHRKIGSHVTKVKSVTLDKWTKEQVERFPLQNMRQLGNVKVNSLLNPDERRHPPPPQDSGDERNSQLERFIRNKYEYRTFAAPAASANGHSNGSSAPPPAAAPGPSFTSPSIAADSVPPLPRRPTQHASSAFDDFSSAFGPALASTSSAQPFSPGPSLPPRPPLSHVAASAPAPIAAPTPRAKSVRFLEAPPTLIPSPPDSDDEDDGDGYNSPPRPSLRPHARSASALPPRKGILRFRPGGNDEILVDWAALTSPPPGVEGEDEEDVPLASLGALGMRGAQVGMAAVPAPQGGGYVPYPGMGQQQGMWAVPYGGAPGQGQAGQGGNPPPVAPLQPQYTGSAKGYLHQQRQQQAQAQALQPQQTGTGFDAFQQLFQPPAALERIPSMHTSSRETPTRLPLSRPRQTAKTMNDIWADLDLLGGSSFSSAPQPPPSTFQNPSFGNAPTPSPSLQPNSPAPAPLRPQLTGFVPSSTFGQQLARESSPFPPSSSLAVSNATAGSSRSASPAPFEAPKPLQPQRTGFVPSSAFGQELARDFGGGSGAPSPALNAPAPAPLQPQRTGFVPSSKFGLELAKESGGTSSGSFLGANGANGDGRSVSPAPFDFAPSPARTPQPPTANPFSTFSSSLNAALPPSQPPPPQQQQQQQLRPNPFLQPQLTGFNPSQQLLRPGQTGYFPTPQQQHMPQQMQMGLQPQLTGFQGGGARPPGGGGNPFLAFGQPNGGGAGWQRTRSNPKASKREALQVDPLLLVARSRSTSSLSLLSLVSGQTDSLRTMATLASLLEQSQRLQTSLASSSAQPGVDLPAIQLGLDQIESQSRRIAGRSLKEAGQTGNAAYLLASGGVNAEQLSTNINTVNVAGTFEPLVPLSDTDVEGYIRHTHEQAIISAIEEGRRATTSDFYRNLDVKMRRDWEKQKEKLFEELGRHQPAARPSTETPRRGGSGASGFERGSPMTPLPATSGSLQMHSKLMRYDRVIRRLNEFRKEGFAFGLVSALGEASIGTSASDSRSAQATETWRLLSHLVQERDVLNGEFQRTALQERQYAKAYLLADQESQDAVEVRRMIGDGARGYLEEQFLAYVEKTLASRPTEAALGGDPSIQNKIRAFLNVKYSKNGQWSNQALEIANNTPVWARIYYLLRSGHAKEALAFATENESAIQKLEKSFVPYFKAWLDSPDRRLPKLLRDRFLAEYNQRIRYLTDTSDPYKHALYKLIGRVEINRRNVPGVTQTTEDWLWFQLSLVRETEGQGEAPHEKYGLRDLAAVLRKFGEQHFDPKGTRPLLYFQVLLLSGQFERAIAFLQQHSQYQADAVHFAIALAYYGLLRVSPRSKAADVELLVDGNTDAPAISFARLIHRYTRLFAHSDAAEALQYLYLICLNADLPSPRGEDQVALAHDYVRELVMETRQYSQLLGDVRNDGTKVPGQIERDLKLLHLADSRAYLLGIVKSAAMRADLEQRFSEAILLYNLAEEYDAVIAVLNVELGNSLSKPSVPENGARQSRGGFFADASKGTVGMAVGQEDVAQVARSILEHYDRSAGMGGKVSRRRRETCEVLMRLKEAMGMYEQGKLEQALQTIESTNLIPLHSDLVHLIRAAEDLNSVDDAIVRNLDVVLVATMTILYKLHQQLKDSPFGGDQSRQQKMQELRAKARSLMMFAGMLRYRLTAETYSQLMRLDTFLH</sequence>
<feature type="compositionally biased region" description="Low complexity" evidence="9">
    <location>
        <begin position="164"/>
        <end position="174"/>
    </location>
</feature>
<feature type="compositionally biased region" description="Polar residues" evidence="9">
    <location>
        <begin position="566"/>
        <end position="582"/>
    </location>
</feature>
<evidence type="ECO:0000256" key="1">
    <source>
        <dbReference type="ARBA" id="ARBA00004259"/>
    </source>
</evidence>
<gene>
    <name evidence="11" type="primary">FGENESH: predicted gene_7.4</name>
    <name evidence="11" type="ORF">BN2166_0036190</name>
</gene>
<evidence type="ECO:0000256" key="9">
    <source>
        <dbReference type="SAM" id="MobiDB-lite"/>
    </source>
</evidence>
<evidence type="ECO:0000256" key="2">
    <source>
        <dbReference type="ARBA" id="ARBA00010186"/>
    </source>
</evidence>
<dbReference type="GO" id="GO:0005643">
    <property type="term" value="C:nuclear pore"/>
    <property type="evidence" value="ECO:0007669"/>
    <property type="project" value="InterPro"/>
</dbReference>
<feature type="region of interest" description="Disordered" evidence="9">
    <location>
        <begin position="164"/>
        <end position="247"/>
    </location>
</feature>
<feature type="region of interest" description="Disordered" evidence="9">
    <location>
        <begin position="460"/>
        <end position="484"/>
    </location>
</feature>
<dbReference type="GO" id="GO:0006606">
    <property type="term" value="P:protein import into nucleus"/>
    <property type="evidence" value="ECO:0007669"/>
    <property type="project" value="TreeGrafter"/>
</dbReference>
<keyword evidence="12" id="KW-1185">Reference proteome</keyword>
<feature type="region of interest" description="Disordered" evidence="9">
    <location>
        <begin position="123"/>
        <end position="143"/>
    </location>
</feature>
<evidence type="ECO:0000313" key="12">
    <source>
        <dbReference type="Proteomes" id="UP000199069"/>
    </source>
</evidence>
<feature type="compositionally biased region" description="Polar residues" evidence="9">
    <location>
        <begin position="547"/>
        <end position="558"/>
    </location>
</feature>
<dbReference type="CDD" id="cd08204">
    <property type="entry name" value="ArfGap"/>
    <property type="match status" value="1"/>
</dbReference>
<dbReference type="GO" id="GO:0005096">
    <property type="term" value="F:GTPase activator activity"/>
    <property type="evidence" value="ECO:0007669"/>
    <property type="project" value="UniProtKB-KW"/>
</dbReference>
<dbReference type="InterPro" id="IPR038508">
    <property type="entry name" value="ArfGAP_dom_sf"/>
</dbReference>
<feature type="compositionally biased region" description="Polar residues" evidence="9">
    <location>
        <begin position="696"/>
        <end position="706"/>
    </location>
</feature>
<keyword evidence="4" id="KW-0479">Metal-binding</keyword>
<name>A0A0K3CFL4_RHOTO</name>
<dbReference type="Pfam" id="PF04097">
    <property type="entry name" value="Nic96"/>
    <property type="match status" value="1"/>
</dbReference>
<dbReference type="Pfam" id="PF01412">
    <property type="entry name" value="ArfGap"/>
    <property type="match status" value="1"/>
</dbReference>
<dbReference type="InterPro" id="IPR001164">
    <property type="entry name" value="ArfGAP_dom"/>
</dbReference>
<keyword evidence="6" id="KW-0862">Zinc</keyword>
<feature type="region of interest" description="Disordered" evidence="9">
    <location>
        <begin position="1"/>
        <end position="25"/>
    </location>
</feature>
<dbReference type="InterPro" id="IPR037278">
    <property type="entry name" value="ARFGAP/RecO"/>
</dbReference>
<dbReference type="GO" id="GO:0016973">
    <property type="term" value="P:poly(A)+ mRNA export from nucleus"/>
    <property type="evidence" value="ECO:0007669"/>
    <property type="project" value="TreeGrafter"/>
</dbReference>
<accession>A0A0K3CFL4</accession>
<feature type="domain" description="Arf-GAP" evidence="10">
    <location>
        <begin position="39"/>
        <end position="168"/>
    </location>
</feature>
<evidence type="ECO:0000256" key="7">
    <source>
        <dbReference type="ARBA" id="ARBA00023242"/>
    </source>
</evidence>
<dbReference type="GO" id="GO:0008270">
    <property type="term" value="F:zinc ion binding"/>
    <property type="evidence" value="ECO:0007669"/>
    <property type="project" value="UniProtKB-KW"/>
</dbReference>
<feature type="region of interest" description="Disordered" evidence="9">
    <location>
        <begin position="497"/>
        <end position="725"/>
    </location>
</feature>
<keyword evidence="5 8" id="KW-0863">Zinc-finger</keyword>
<feature type="compositionally biased region" description="Low complexity" evidence="9">
    <location>
        <begin position="497"/>
        <end position="506"/>
    </location>
</feature>
<evidence type="ECO:0000259" key="10">
    <source>
        <dbReference type="PROSITE" id="PS50115"/>
    </source>
</evidence>
<dbReference type="SMART" id="SM00105">
    <property type="entry name" value="ArfGap"/>
    <property type="match status" value="1"/>
</dbReference>
<feature type="compositionally biased region" description="Pro residues" evidence="9">
    <location>
        <begin position="524"/>
        <end position="539"/>
    </location>
</feature>
<evidence type="ECO:0000256" key="6">
    <source>
        <dbReference type="ARBA" id="ARBA00022833"/>
    </source>
</evidence>
<dbReference type="InterPro" id="IPR007231">
    <property type="entry name" value="Nucleoporin_int_Nup93/Nic96"/>
</dbReference>
<feature type="compositionally biased region" description="Low complexity" evidence="9">
    <location>
        <begin position="676"/>
        <end position="686"/>
    </location>
</feature>
<dbReference type="FunFam" id="1.10.220.150:FF:000009">
    <property type="entry name" value="stromal membrane-associated protein 1 isoform X1"/>
    <property type="match status" value="1"/>
</dbReference>
<reference evidence="11 12" key="1">
    <citation type="submission" date="2015-07" db="EMBL/GenBank/DDBJ databases">
        <authorList>
            <person name="Cajimat M.N.B."/>
            <person name="Milazzo M.L."/>
            <person name="Fulhorst C.F."/>
        </authorList>
    </citation>
    <scope>NUCLEOTIDE SEQUENCE [LARGE SCALE GENOMIC DNA]</scope>
    <source>
        <strain evidence="11">Single colony</strain>
    </source>
</reference>
<proteinExistence type="inferred from homology"/>
<feature type="compositionally biased region" description="Pro residues" evidence="9">
    <location>
        <begin position="232"/>
        <end position="242"/>
    </location>
</feature>
<dbReference type="GO" id="GO:0017056">
    <property type="term" value="F:structural constituent of nuclear pore"/>
    <property type="evidence" value="ECO:0007669"/>
    <property type="project" value="InterPro"/>
</dbReference>
<feature type="compositionally biased region" description="Low complexity" evidence="9">
    <location>
        <begin position="207"/>
        <end position="218"/>
    </location>
</feature>
<feature type="region of interest" description="Disordered" evidence="9">
    <location>
        <begin position="776"/>
        <end position="815"/>
    </location>
</feature>
<dbReference type="PROSITE" id="PS50115">
    <property type="entry name" value="ARFGAP"/>
    <property type="match status" value="1"/>
</dbReference>
<feature type="region of interest" description="Disordered" evidence="9">
    <location>
        <begin position="268"/>
        <end position="318"/>
    </location>
</feature>
<comment type="similarity">
    <text evidence="2">Belongs to the nucleoporin interacting component (NIC) family.</text>
</comment>
<evidence type="ECO:0000256" key="5">
    <source>
        <dbReference type="ARBA" id="ARBA00022771"/>
    </source>
</evidence>
<keyword evidence="7" id="KW-0539">Nucleus</keyword>
<feature type="compositionally biased region" description="Polar residues" evidence="9">
    <location>
        <begin position="513"/>
        <end position="523"/>
    </location>
</feature>
<organism evidence="11 12">
    <name type="scientific">Rhodotorula toruloides</name>
    <name type="common">Yeast</name>
    <name type="synonym">Rhodosporidium toruloides</name>
    <dbReference type="NCBI Taxonomy" id="5286"/>
    <lineage>
        <taxon>Eukaryota</taxon>
        <taxon>Fungi</taxon>
        <taxon>Dikarya</taxon>
        <taxon>Basidiomycota</taxon>
        <taxon>Pucciniomycotina</taxon>
        <taxon>Microbotryomycetes</taxon>
        <taxon>Sporidiobolales</taxon>
        <taxon>Sporidiobolaceae</taxon>
        <taxon>Rhodotorula</taxon>
    </lineage>
</organism>
<evidence type="ECO:0000256" key="4">
    <source>
        <dbReference type="ARBA" id="ARBA00022723"/>
    </source>
</evidence>
<dbReference type="EMBL" id="CWKI01000007">
    <property type="protein sequence ID" value="CTR07758.1"/>
    <property type="molecule type" value="Genomic_DNA"/>
</dbReference>
<dbReference type="STRING" id="5286.A0A0K3CFL4"/>
<dbReference type="PRINTS" id="PR00405">
    <property type="entry name" value="REVINTRACTNG"/>
</dbReference>
<feature type="compositionally biased region" description="Gly residues" evidence="9">
    <location>
        <begin position="776"/>
        <end position="789"/>
    </location>
</feature>
<comment type="subcellular location">
    <subcellularLocation>
        <location evidence="1">Nucleus envelope</location>
    </subcellularLocation>
</comment>
<evidence type="ECO:0000313" key="11">
    <source>
        <dbReference type="EMBL" id="CTR07758.1"/>
    </source>
</evidence>
<dbReference type="Gene3D" id="1.10.220.150">
    <property type="entry name" value="Arf GTPase activating protein"/>
    <property type="match status" value="1"/>
</dbReference>
<dbReference type="SUPFAM" id="SSF57863">
    <property type="entry name" value="ArfGap/RecO-like zinc finger"/>
    <property type="match status" value="1"/>
</dbReference>
<dbReference type="PANTHER" id="PTHR11225">
    <property type="entry name" value="NUCLEAR PORE COMPLEX PROTEIN NUP93 NUCLEOPORIN NUP93 DEAD EYE PROTEIN"/>
    <property type="match status" value="1"/>
</dbReference>
<dbReference type="Proteomes" id="UP000199069">
    <property type="component" value="Unassembled WGS sequence"/>
</dbReference>